<feature type="transmembrane region" description="Helical" evidence="9">
    <location>
        <begin position="35"/>
        <end position="56"/>
    </location>
</feature>
<dbReference type="Gene3D" id="3.30.565.10">
    <property type="entry name" value="Histidine kinase-like ATPase, C-terminal domain"/>
    <property type="match status" value="1"/>
</dbReference>
<keyword evidence="9" id="KW-0812">Transmembrane</keyword>
<evidence type="ECO:0000256" key="7">
    <source>
        <dbReference type="ARBA" id="ARBA00022840"/>
    </source>
</evidence>
<dbReference type="InterPro" id="IPR003661">
    <property type="entry name" value="HisK_dim/P_dom"/>
</dbReference>
<evidence type="ECO:0000256" key="6">
    <source>
        <dbReference type="ARBA" id="ARBA00022777"/>
    </source>
</evidence>
<feature type="domain" description="PAC" evidence="12">
    <location>
        <begin position="253"/>
        <end position="305"/>
    </location>
</feature>
<dbReference type="SUPFAM" id="SSF55874">
    <property type="entry name" value="ATPase domain of HSP90 chaperone/DNA topoisomerase II/histidine kinase"/>
    <property type="match status" value="1"/>
</dbReference>
<feature type="domain" description="PAS" evidence="11">
    <location>
        <begin position="181"/>
        <end position="250"/>
    </location>
</feature>
<dbReference type="RefSeq" id="WP_378139262.1">
    <property type="nucleotide sequence ID" value="NZ_JBHSEF010000008.1"/>
</dbReference>
<proteinExistence type="predicted"/>
<keyword evidence="4" id="KW-0808">Transferase</keyword>
<dbReference type="Gene3D" id="3.30.450.20">
    <property type="entry name" value="PAS domain"/>
    <property type="match status" value="1"/>
</dbReference>
<dbReference type="InterPro" id="IPR000700">
    <property type="entry name" value="PAS-assoc_C"/>
</dbReference>
<dbReference type="Pfam" id="PF02518">
    <property type="entry name" value="HATPase_c"/>
    <property type="match status" value="1"/>
</dbReference>
<dbReference type="InterPro" id="IPR003594">
    <property type="entry name" value="HATPase_dom"/>
</dbReference>
<comment type="catalytic activity">
    <reaction evidence="1">
        <text>ATP + protein L-histidine = ADP + protein N-phospho-L-histidine.</text>
        <dbReference type="EC" id="2.7.13.3"/>
    </reaction>
</comment>
<dbReference type="SMART" id="SM00388">
    <property type="entry name" value="HisKA"/>
    <property type="match status" value="1"/>
</dbReference>
<dbReference type="CDD" id="cd00082">
    <property type="entry name" value="HisKA"/>
    <property type="match status" value="1"/>
</dbReference>
<evidence type="ECO:0000259" key="12">
    <source>
        <dbReference type="PROSITE" id="PS50113"/>
    </source>
</evidence>
<dbReference type="InterPro" id="IPR000014">
    <property type="entry name" value="PAS"/>
</dbReference>
<dbReference type="SMART" id="SM00086">
    <property type="entry name" value="PAC"/>
    <property type="match status" value="1"/>
</dbReference>
<keyword evidence="7" id="KW-0067">ATP-binding</keyword>
<organism evidence="13 14">
    <name type="scientific">Chryseomicrobium palamuruense</name>
    <dbReference type="NCBI Taxonomy" id="682973"/>
    <lineage>
        <taxon>Bacteria</taxon>
        <taxon>Bacillati</taxon>
        <taxon>Bacillota</taxon>
        <taxon>Bacilli</taxon>
        <taxon>Bacillales</taxon>
        <taxon>Caryophanaceae</taxon>
        <taxon>Chryseomicrobium</taxon>
    </lineage>
</organism>
<dbReference type="NCBIfam" id="TIGR00229">
    <property type="entry name" value="sensory_box"/>
    <property type="match status" value="1"/>
</dbReference>
<dbReference type="InterPro" id="IPR004358">
    <property type="entry name" value="Sig_transdc_His_kin-like_C"/>
</dbReference>
<dbReference type="Pfam" id="PF13426">
    <property type="entry name" value="PAS_9"/>
    <property type="match status" value="1"/>
</dbReference>
<feature type="domain" description="Histidine kinase" evidence="10">
    <location>
        <begin position="318"/>
        <end position="524"/>
    </location>
</feature>
<keyword evidence="9" id="KW-1133">Transmembrane helix</keyword>
<dbReference type="PANTHER" id="PTHR43065">
    <property type="entry name" value="SENSOR HISTIDINE KINASE"/>
    <property type="match status" value="1"/>
</dbReference>
<gene>
    <name evidence="13" type="ORF">ACFO0S_01085</name>
</gene>
<dbReference type="CDD" id="cd00130">
    <property type="entry name" value="PAS"/>
    <property type="match status" value="1"/>
</dbReference>
<protein>
    <recommendedName>
        <fullName evidence="2">histidine kinase</fullName>
        <ecNumber evidence="2">2.7.13.3</ecNumber>
    </recommendedName>
</protein>
<evidence type="ECO:0000259" key="10">
    <source>
        <dbReference type="PROSITE" id="PS50109"/>
    </source>
</evidence>
<feature type="transmembrane region" description="Helical" evidence="9">
    <location>
        <begin position="141"/>
        <end position="159"/>
    </location>
</feature>
<dbReference type="Gene3D" id="1.10.287.130">
    <property type="match status" value="1"/>
</dbReference>
<feature type="transmembrane region" description="Helical" evidence="9">
    <location>
        <begin position="12"/>
        <end position="29"/>
    </location>
</feature>
<dbReference type="InterPro" id="IPR036097">
    <property type="entry name" value="HisK_dim/P_sf"/>
</dbReference>
<dbReference type="InterPro" id="IPR005467">
    <property type="entry name" value="His_kinase_dom"/>
</dbReference>
<evidence type="ECO:0000256" key="1">
    <source>
        <dbReference type="ARBA" id="ARBA00000085"/>
    </source>
</evidence>
<name>A0ABV8USW0_9BACL</name>
<dbReference type="SMART" id="SM00387">
    <property type="entry name" value="HATPase_c"/>
    <property type="match status" value="1"/>
</dbReference>
<dbReference type="PROSITE" id="PS50112">
    <property type="entry name" value="PAS"/>
    <property type="match status" value="1"/>
</dbReference>
<sequence>MGNRIPTQMRMKYFSLLIILYIALHMMYASLHPNIYGLTFYIVNILFVLGFLFFYLMRDLPSWSVYLFVLGINFYVVYEYSVSSTYIYIIFLAYPILLAAYFQLLPLIFVVMVATYIELFFILAFISGSFSTRLTKGDMELLLFFFFLLLSTTILHIWIERRVMTFIQSQNQLMKSQLLSKEGYLRLFFDTARDGIAVFDLDNRLIDLNPAFEELYGYKRQEVIGKQVFFFPPHRVNEAIELTNRIRAGESFNHLQTQDMRKDGTLIDVQLTLSPIHNKKGDIIAMSVISRDISLQKEAERLKLETEKLHLAGEIAAGVAHEIRNPMTIISGFIQMMNEHKDSPSYRYTSLIESEIKRIEYIISEFLLLSKPTPSPEDKFLLRDILNDVLTLFEHQIKANDIKLHHEWNAHNSWLQGDAAHIKQVVINLVKNAIESMSSQRELHLYSYSKNHVDYIVVIRDTGTGMTEEVIENLFKPFYTTKAEGFGLGMMICQKIMADVGGRIEVQSQPGKGTTVYLHFKKAKESSGELNQKS</sequence>
<accession>A0ABV8USW0</accession>
<dbReference type="SUPFAM" id="SSF55785">
    <property type="entry name" value="PYP-like sensor domain (PAS domain)"/>
    <property type="match status" value="1"/>
</dbReference>
<reference evidence="14" key="1">
    <citation type="journal article" date="2019" name="Int. J. Syst. Evol. Microbiol.">
        <title>The Global Catalogue of Microorganisms (GCM) 10K type strain sequencing project: providing services to taxonomists for standard genome sequencing and annotation.</title>
        <authorList>
            <consortium name="The Broad Institute Genomics Platform"/>
            <consortium name="The Broad Institute Genome Sequencing Center for Infectious Disease"/>
            <person name="Wu L."/>
            <person name="Ma J."/>
        </authorList>
    </citation>
    <scope>NUCLEOTIDE SEQUENCE [LARGE SCALE GENOMIC DNA]</scope>
    <source>
        <strain evidence="14">CCUG 50353</strain>
    </source>
</reference>
<keyword evidence="9" id="KW-0472">Membrane</keyword>
<dbReference type="PANTHER" id="PTHR43065:SF10">
    <property type="entry name" value="PEROXIDE STRESS-ACTIVATED HISTIDINE KINASE MAK3"/>
    <property type="match status" value="1"/>
</dbReference>
<dbReference type="InterPro" id="IPR001610">
    <property type="entry name" value="PAC"/>
</dbReference>
<evidence type="ECO:0000313" key="13">
    <source>
        <dbReference type="EMBL" id="MFC4353656.1"/>
    </source>
</evidence>
<keyword evidence="14" id="KW-1185">Reference proteome</keyword>
<evidence type="ECO:0000256" key="2">
    <source>
        <dbReference type="ARBA" id="ARBA00012438"/>
    </source>
</evidence>
<evidence type="ECO:0000259" key="11">
    <source>
        <dbReference type="PROSITE" id="PS50112"/>
    </source>
</evidence>
<evidence type="ECO:0000256" key="3">
    <source>
        <dbReference type="ARBA" id="ARBA00022553"/>
    </source>
</evidence>
<dbReference type="EMBL" id="JBHSEF010000008">
    <property type="protein sequence ID" value="MFC4353656.1"/>
    <property type="molecule type" value="Genomic_DNA"/>
</dbReference>
<dbReference type="PROSITE" id="PS50109">
    <property type="entry name" value="HIS_KIN"/>
    <property type="match status" value="1"/>
</dbReference>
<keyword evidence="8" id="KW-0902">Two-component regulatory system</keyword>
<dbReference type="InterPro" id="IPR035965">
    <property type="entry name" value="PAS-like_dom_sf"/>
</dbReference>
<dbReference type="PRINTS" id="PR00344">
    <property type="entry name" value="BCTRLSENSOR"/>
</dbReference>
<dbReference type="SUPFAM" id="SSF47384">
    <property type="entry name" value="Homodimeric domain of signal transducing histidine kinase"/>
    <property type="match status" value="1"/>
</dbReference>
<evidence type="ECO:0000313" key="14">
    <source>
        <dbReference type="Proteomes" id="UP001595733"/>
    </source>
</evidence>
<feature type="transmembrane region" description="Helical" evidence="9">
    <location>
        <begin position="107"/>
        <end position="129"/>
    </location>
</feature>
<keyword evidence="6" id="KW-0418">Kinase</keyword>
<dbReference type="Pfam" id="PF00512">
    <property type="entry name" value="HisKA"/>
    <property type="match status" value="1"/>
</dbReference>
<keyword evidence="5" id="KW-0547">Nucleotide-binding</keyword>
<dbReference type="EC" id="2.7.13.3" evidence="2"/>
<dbReference type="InterPro" id="IPR036890">
    <property type="entry name" value="HATPase_C_sf"/>
</dbReference>
<evidence type="ECO:0000256" key="5">
    <source>
        <dbReference type="ARBA" id="ARBA00022741"/>
    </source>
</evidence>
<evidence type="ECO:0000256" key="8">
    <source>
        <dbReference type="ARBA" id="ARBA00023012"/>
    </source>
</evidence>
<dbReference type="PROSITE" id="PS50113">
    <property type="entry name" value="PAC"/>
    <property type="match status" value="1"/>
</dbReference>
<dbReference type="SMART" id="SM00091">
    <property type="entry name" value="PAS"/>
    <property type="match status" value="1"/>
</dbReference>
<dbReference type="Proteomes" id="UP001595733">
    <property type="component" value="Unassembled WGS sequence"/>
</dbReference>
<comment type="caution">
    <text evidence="13">The sequence shown here is derived from an EMBL/GenBank/DDBJ whole genome shotgun (WGS) entry which is preliminary data.</text>
</comment>
<keyword evidence="3" id="KW-0597">Phosphoprotein</keyword>
<evidence type="ECO:0000256" key="4">
    <source>
        <dbReference type="ARBA" id="ARBA00022679"/>
    </source>
</evidence>
<evidence type="ECO:0000256" key="9">
    <source>
        <dbReference type="SAM" id="Phobius"/>
    </source>
</evidence>